<reference evidence="3" key="1">
    <citation type="submission" date="2020-05" db="UniProtKB">
        <authorList>
            <consortium name="EnsemblMetazoa"/>
        </authorList>
    </citation>
    <scope>IDENTIFICATION</scope>
    <source>
        <strain evidence="3">TTRI</strain>
    </source>
</reference>
<dbReference type="VEuPathDB" id="VectorBase:GAUT017094"/>
<feature type="compositionally biased region" description="Low complexity" evidence="1">
    <location>
        <begin position="63"/>
        <end position="74"/>
    </location>
</feature>
<feature type="signal peptide" evidence="2">
    <location>
        <begin position="1"/>
        <end position="21"/>
    </location>
</feature>
<feature type="compositionally biased region" description="Low complexity" evidence="1">
    <location>
        <begin position="263"/>
        <end position="275"/>
    </location>
</feature>
<dbReference type="STRING" id="7395.A0A1A9UVL3"/>
<evidence type="ECO:0000256" key="2">
    <source>
        <dbReference type="SAM" id="SignalP"/>
    </source>
</evidence>
<dbReference type="Proteomes" id="UP000078200">
    <property type="component" value="Unassembled WGS sequence"/>
</dbReference>
<proteinExistence type="predicted"/>
<sequence length="579" mass="64869">MFFSLIQTLICVLLVNGGLYAMHLTGTSNNKGLGGGGNMGGGGVGSLILSQSHVPPSSSLTLNSNKKPTSNSNSAAESLPIAAPSPYGNTKRLNEELADLAQLERERLMLMGLAKQTAENTGHQGRSIITGRVKMHPAEDAQDNDYSSFLMPSSRSLMFGNVVHYPSQHQYNDNPEDILEEYVEGDGGGGTFGRNPLKYEYGRVLQPEEREFENPHDLNLDEFMELKSVPDVDDVLPDSYDYAYLDELLAEDNKDKLQHHHQQQQAQPHHFAQFPGFRQKPSPHYSSSDSYSSPNAYQNREQTSEVLQEFFEKEQQQQEEAQHNPSHLTPKYRDNTRSQHKWQLKRAQQLPRYIFGGAHGRIKEPQLAHNRLHTRFRQFRNNQPINKLTSTNSGLGATTSKLNMKFNSDNDVKKVDNAQSSALKDDDKSYIESNVKDVSQDSTATSIPPLSSSPNNADNNKLIQQQQQQQQRAHQEQILPHPNYKRSGLTAGSVVMPPQPPGTHSLASQLMLRTARGQRQYDVPQIDVFSLSELQICDVIENNSTFCIHKSTLALRSIEVGQFFKLFLSSQGIEMKPIS</sequence>
<feature type="region of interest" description="Disordered" evidence="1">
    <location>
        <begin position="54"/>
        <end position="90"/>
    </location>
</feature>
<keyword evidence="2" id="KW-0732">Signal</keyword>
<keyword evidence="4" id="KW-1185">Reference proteome</keyword>
<feature type="region of interest" description="Disordered" evidence="1">
    <location>
        <begin position="380"/>
        <end position="402"/>
    </location>
</feature>
<organism evidence="3 4">
    <name type="scientific">Glossina austeni</name>
    <name type="common">Savannah tsetse fly</name>
    <dbReference type="NCBI Taxonomy" id="7395"/>
    <lineage>
        <taxon>Eukaryota</taxon>
        <taxon>Metazoa</taxon>
        <taxon>Ecdysozoa</taxon>
        <taxon>Arthropoda</taxon>
        <taxon>Hexapoda</taxon>
        <taxon>Insecta</taxon>
        <taxon>Pterygota</taxon>
        <taxon>Neoptera</taxon>
        <taxon>Endopterygota</taxon>
        <taxon>Diptera</taxon>
        <taxon>Brachycera</taxon>
        <taxon>Muscomorpha</taxon>
        <taxon>Hippoboscoidea</taxon>
        <taxon>Glossinidae</taxon>
        <taxon>Glossina</taxon>
    </lineage>
</organism>
<feature type="compositionally biased region" description="Polar residues" evidence="1">
    <location>
        <begin position="440"/>
        <end position="463"/>
    </location>
</feature>
<feature type="compositionally biased region" description="Polar residues" evidence="1">
    <location>
        <begin position="295"/>
        <end position="306"/>
    </location>
</feature>
<dbReference type="AlphaFoldDB" id="A0A1A9UVL3"/>
<protein>
    <recommendedName>
        <fullName evidence="5">BTB domain-containing protein</fullName>
    </recommendedName>
</protein>
<dbReference type="EnsemblMetazoa" id="GAUT017094-RA">
    <property type="protein sequence ID" value="GAUT017094-PA"/>
    <property type="gene ID" value="GAUT017094"/>
</dbReference>
<accession>A0A1A9UVL3</accession>
<feature type="chain" id="PRO_5008398853" description="BTB domain-containing protein" evidence="2">
    <location>
        <begin position="22"/>
        <end position="579"/>
    </location>
</feature>
<feature type="compositionally biased region" description="Basic and acidic residues" evidence="1">
    <location>
        <begin position="423"/>
        <end position="439"/>
    </location>
</feature>
<feature type="compositionally biased region" description="Low complexity" evidence="1">
    <location>
        <begin position="282"/>
        <end position="294"/>
    </location>
</feature>
<feature type="region of interest" description="Disordered" evidence="1">
    <location>
        <begin position="255"/>
        <end position="341"/>
    </location>
</feature>
<evidence type="ECO:0000256" key="1">
    <source>
        <dbReference type="SAM" id="MobiDB-lite"/>
    </source>
</evidence>
<evidence type="ECO:0000313" key="4">
    <source>
        <dbReference type="Proteomes" id="UP000078200"/>
    </source>
</evidence>
<evidence type="ECO:0008006" key="5">
    <source>
        <dbReference type="Google" id="ProtNLM"/>
    </source>
</evidence>
<feature type="compositionally biased region" description="Basic and acidic residues" evidence="1">
    <location>
        <begin position="310"/>
        <end position="322"/>
    </location>
</feature>
<feature type="region of interest" description="Disordered" evidence="1">
    <location>
        <begin position="418"/>
        <end position="476"/>
    </location>
</feature>
<evidence type="ECO:0000313" key="3">
    <source>
        <dbReference type="EnsemblMetazoa" id="GAUT017094-PA"/>
    </source>
</evidence>
<name>A0A1A9UVL3_GLOAU</name>